<feature type="compositionally biased region" description="Polar residues" evidence="1">
    <location>
        <begin position="305"/>
        <end position="314"/>
    </location>
</feature>
<feature type="domain" description="DH" evidence="2">
    <location>
        <begin position="934"/>
        <end position="987"/>
    </location>
</feature>
<dbReference type="Gene3D" id="1.20.900.10">
    <property type="entry name" value="Dbl homology (DH) domain"/>
    <property type="match status" value="1"/>
</dbReference>
<feature type="region of interest" description="Disordered" evidence="1">
    <location>
        <begin position="514"/>
        <end position="553"/>
    </location>
</feature>
<comment type="caution">
    <text evidence="3">The sequence shown here is derived from an EMBL/GenBank/DDBJ whole genome shotgun (WGS) entry which is preliminary data.</text>
</comment>
<dbReference type="GO" id="GO:0005085">
    <property type="term" value="F:guanyl-nucleotide exchange factor activity"/>
    <property type="evidence" value="ECO:0007669"/>
    <property type="project" value="InterPro"/>
</dbReference>
<dbReference type="InterPro" id="IPR000219">
    <property type="entry name" value="DH_dom"/>
</dbReference>
<dbReference type="SUPFAM" id="SSF48065">
    <property type="entry name" value="DBL homology domain (DH-domain)"/>
    <property type="match status" value="1"/>
</dbReference>
<feature type="region of interest" description="Disordered" evidence="1">
    <location>
        <begin position="289"/>
        <end position="318"/>
    </location>
</feature>
<evidence type="ECO:0000313" key="4">
    <source>
        <dbReference type="Proteomes" id="UP000309038"/>
    </source>
</evidence>
<gene>
    <name evidence="3" type="ORF">EW026_g3035</name>
</gene>
<feature type="compositionally biased region" description="Low complexity" evidence="1">
    <location>
        <begin position="908"/>
        <end position="926"/>
    </location>
</feature>
<dbReference type="Proteomes" id="UP000309038">
    <property type="component" value="Unassembled WGS sequence"/>
</dbReference>
<accession>A0A4S4KMG0</accession>
<keyword evidence="4" id="KW-1185">Reference proteome</keyword>
<evidence type="ECO:0000259" key="2">
    <source>
        <dbReference type="PROSITE" id="PS50010"/>
    </source>
</evidence>
<evidence type="ECO:0000256" key="1">
    <source>
        <dbReference type="SAM" id="MobiDB-lite"/>
    </source>
</evidence>
<dbReference type="Pfam" id="PF00621">
    <property type="entry name" value="RhoGEF"/>
    <property type="match status" value="1"/>
</dbReference>
<feature type="region of interest" description="Disordered" evidence="1">
    <location>
        <begin position="603"/>
        <end position="644"/>
    </location>
</feature>
<name>A0A4S4KMG0_9APHY</name>
<feature type="compositionally biased region" description="Acidic residues" evidence="1">
    <location>
        <begin position="633"/>
        <end position="644"/>
    </location>
</feature>
<dbReference type="AlphaFoldDB" id="A0A4S4KMG0"/>
<feature type="region of interest" description="Disordered" evidence="1">
    <location>
        <begin position="221"/>
        <end position="247"/>
    </location>
</feature>
<evidence type="ECO:0000313" key="3">
    <source>
        <dbReference type="EMBL" id="THG99296.1"/>
    </source>
</evidence>
<dbReference type="InterPro" id="IPR035899">
    <property type="entry name" value="DBL_dom_sf"/>
</dbReference>
<dbReference type="EMBL" id="SGPJ01000085">
    <property type="protein sequence ID" value="THG99296.1"/>
    <property type="molecule type" value="Genomic_DNA"/>
</dbReference>
<proteinExistence type="predicted"/>
<organism evidence="3 4">
    <name type="scientific">Hermanssonia centrifuga</name>
    <dbReference type="NCBI Taxonomy" id="98765"/>
    <lineage>
        <taxon>Eukaryota</taxon>
        <taxon>Fungi</taxon>
        <taxon>Dikarya</taxon>
        <taxon>Basidiomycota</taxon>
        <taxon>Agaricomycotina</taxon>
        <taxon>Agaricomycetes</taxon>
        <taxon>Polyporales</taxon>
        <taxon>Meruliaceae</taxon>
        <taxon>Hermanssonia</taxon>
    </lineage>
</organism>
<sequence>MAALAVQPPSLDAQPLPHTVGWFQLDLNLSADVEVRPLQNSVDHKLSTPVDVPNIHPQPPNVPEHTPDDHSDQPAHYFPLSCHPSTTTAATAVRAPLPHSVTALSLSPPSTLPAPQQQHVVDSGWETDIQPGEGTPTSPHQVLQTHSVGSARALLPFIGPLTFVLGFTLSYRISHSLVSLTGATTTLPYIKPESRLNSPWPTANGAKPRDCSLEVPVNVNSEQGLQDDREACSDTEESSDFTPDTYTDEQTQEELAELEDNLPPLVPPKPYTFPRTARDHIRVPRKLVKKRPGSTVLPSEKTFHTPVTETNSAPATVGRSKSILGVKFDSGGKDVKGKGSSARGGMLGAFKEDESEDDYHRGCLPPIRSPSPIWAGTIFSPYTRTLDSRPNIPGPQLDNTTDALTSIAFTGNTHLSSSALAALTSRLTHRASQTKASEGDARGTAQASGWVAPFDVSPFAEKDEHEAFDPYAELVGMKKAKDEEEKNQGTWTKASFARKAKELGRRSSISFLRIDTSKKEDLPAPLPTRPPMPRRRSKTLTKTSSKEEERKSLSLRRWTLAMADVPDEVLVQELERFRLEGRGARKRKRAGLSLHGHAEGEKDEKAFVYGGPDMNGSESSRERKFQVGTGENGEPEDDGEDDDELFEDARSNVDQSELGSLERHPTTLQDDAGWKSARRALLCCRELVRTERNYQTRLRQLIVGDTTCPPSPFILTYVPALLGASEALLARLEDDPSAWGVSAAFVGVEEELEAAFVAWCGVIGEIFVGEEFGDGEENAERTGRKAVKSWRTGEEGSWSLSKRSRSGVSLSNSHGHGGVESVYRKRAASYAEESPANTANGLGMFTAALGTGLAYGISPHPSSHQADEFGMNTSSRATPHIRTSSSGPLSLSRTFSVWKRMSTSLSSSTSLLQSSPSSPTVSNFSPISKEKKPSVRELAIQPTQRVMRYVLQYRDLLDNTPVESPSRGLVERALESAMRIAEKCDRAQDNSAFLRRT</sequence>
<dbReference type="PROSITE" id="PS50010">
    <property type="entry name" value="DH_2"/>
    <property type="match status" value="1"/>
</dbReference>
<protein>
    <recommendedName>
        <fullName evidence="2">DH domain-containing protein</fullName>
    </recommendedName>
</protein>
<reference evidence="3 4" key="1">
    <citation type="submission" date="2019-02" db="EMBL/GenBank/DDBJ databases">
        <title>Genome sequencing of the rare red list fungi Phlebia centrifuga.</title>
        <authorList>
            <person name="Buettner E."/>
            <person name="Kellner H."/>
        </authorList>
    </citation>
    <scope>NUCLEOTIDE SEQUENCE [LARGE SCALE GENOMIC DNA]</scope>
    <source>
        <strain evidence="3 4">DSM 108282</strain>
    </source>
</reference>
<feature type="region of interest" description="Disordered" evidence="1">
    <location>
        <begin position="908"/>
        <end position="932"/>
    </location>
</feature>